<dbReference type="Pfam" id="PF02770">
    <property type="entry name" value="Acyl-CoA_dh_M"/>
    <property type="match status" value="1"/>
</dbReference>
<evidence type="ECO:0000259" key="8">
    <source>
        <dbReference type="Pfam" id="PF02771"/>
    </source>
</evidence>
<keyword evidence="4 5" id="KW-0274">FAD</keyword>
<dbReference type="EMBL" id="JBEZUR010000095">
    <property type="protein sequence ID" value="MEU3558302.1"/>
    <property type="molecule type" value="Genomic_DNA"/>
</dbReference>
<accession>A0ABV2YRE2</accession>
<evidence type="ECO:0000259" key="7">
    <source>
        <dbReference type="Pfam" id="PF02770"/>
    </source>
</evidence>
<feature type="domain" description="Acyl-CoA dehydrogenase/oxidase C-terminal" evidence="6">
    <location>
        <begin position="229"/>
        <end position="378"/>
    </location>
</feature>
<evidence type="ECO:0000256" key="2">
    <source>
        <dbReference type="ARBA" id="ARBA00009347"/>
    </source>
</evidence>
<comment type="caution">
    <text evidence="9">The sequence shown here is derived from an EMBL/GenBank/DDBJ whole genome shotgun (WGS) entry which is preliminary data.</text>
</comment>
<name>A0ABV2YRE2_9ACTN</name>
<sequence>MDLFGTATHDALRARVREFAETEIRPRIGDLETEKTVGEVGHKLSRAIAEQGWMGATIDPVYQGMGVGHLGKTVIIEELSRVCGAMGAMAQASILGVAKIIHFGDAAQRAAWLPRIAKGLCLPTIAVTEPGSGGHVLGMTGSAVRDGGDYVLTGRKVHVGNSHVGDLHGVVVRTGPGSRGLSAFLVEAGRPGVRLAPQRESMGLHGFSFGEIVLDGVRVPAANRLGEEGQGLDVAYSSSTLYGRPNLAAVSLGIHQAVVEETAAFCTERIRYGRPLKDLTNVKIKLGEMQSRLMTARTALYHAVSLLDHGLPCDEEMMNAKAVNAEYAITSARQAMEIHAAAGLFTDRAVERHVRDAFHILAPAGTSDVQYLRLAETALGEGKGSWSVRLAHVARTVPPGPERGLLAV</sequence>
<dbReference type="Gene3D" id="2.40.110.10">
    <property type="entry name" value="Butyryl-CoA Dehydrogenase, subunit A, domain 2"/>
    <property type="match status" value="1"/>
</dbReference>
<gene>
    <name evidence="9" type="ORF">AB0E65_29460</name>
</gene>
<dbReference type="Pfam" id="PF02771">
    <property type="entry name" value="Acyl-CoA_dh_N"/>
    <property type="match status" value="1"/>
</dbReference>
<evidence type="ECO:0000256" key="3">
    <source>
        <dbReference type="ARBA" id="ARBA00022630"/>
    </source>
</evidence>
<dbReference type="Gene3D" id="1.10.540.10">
    <property type="entry name" value="Acyl-CoA dehydrogenase/oxidase, N-terminal domain"/>
    <property type="match status" value="1"/>
</dbReference>
<keyword evidence="10" id="KW-1185">Reference proteome</keyword>
<dbReference type="InterPro" id="IPR013786">
    <property type="entry name" value="AcylCoA_DH/ox_N"/>
</dbReference>
<dbReference type="RefSeq" id="WP_108955903.1">
    <property type="nucleotide sequence ID" value="NZ_BEVZ01000006.1"/>
</dbReference>
<evidence type="ECO:0000313" key="10">
    <source>
        <dbReference type="Proteomes" id="UP001550850"/>
    </source>
</evidence>
<evidence type="ECO:0000256" key="5">
    <source>
        <dbReference type="RuleBase" id="RU362125"/>
    </source>
</evidence>
<dbReference type="SUPFAM" id="SSF47203">
    <property type="entry name" value="Acyl-CoA dehydrogenase C-terminal domain-like"/>
    <property type="match status" value="1"/>
</dbReference>
<dbReference type="SUPFAM" id="SSF56645">
    <property type="entry name" value="Acyl-CoA dehydrogenase NM domain-like"/>
    <property type="match status" value="1"/>
</dbReference>
<dbReference type="InterPro" id="IPR009075">
    <property type="entry name" value="AcylCo_DH/oxidase_C"/>
</dbReference>
<keyword evidence="5 9" id="KW-0560">Oxidoreductase</keyword>
<dbReference type="InterPro" id="IPR036250">
    <property type="entry name" value="AcylCo_DH-like_C"/>
</dbReference>
<dbReference type="InterPro" id="IPR037069">
    <property type="entry name" value="AcylCoA_DH/ox_N_sf"/>
</dbReference>
<feature type="domain" description="Acyl-CoA dehydrogenase/oxidase N-terminal" evidence="8">
    <location>
        <begin position="6"/>
        <end position="119"/>
    </location>
</feature>
<dbReference type="Proteomes" id="UP001550850">
    <property type="component" value="Unassembled WGS sequence"/>
</dbReference>
<evidence type="ECO:0000313" key="9">
    <source>
        <dbReference type="EMBL" id="MEU3558302.1"/>
    </source>
</evidence>
<comment type="cofactor">
    <cofactor evidence="1 5">
        <name>FAD</name>
        <dbReference type="ChEBI" id="CHEBI:57692"/>
    </cofactor>
</comment>
<evidence type="ECO:0000256" key="1">
    <source>
        <dbReference type="ARBA" id="ARBA00001974"/>
    </source>
</evidence>
<dbReference type="Pfam" id="PF00441">
    <property type="entry name" value="Acyl-CoA_dh_1"/>
    <property type="match status" value="1"/>
</dbReference>
<dbReference type="Gene3D" id="1.20.140.10">
    <property type="entry name" value="Butyryl-CoA Dehydrogenase, subunit A, domain 3"/>
    <property type="match status" value="1"/>
</dbReference>
<protein>
    <submittedName>
        <fullName evidence="9">Acyl-CoA dehydrogenase family protein</fullName>
        <ecNumber evidence="9">1.-.-.-</ecNumber>
    </submittedName>
</protein>
<dbReference type="PANTHER" id="PTHR43884">
    <property type="entry name" value="ACYL-COA DEHYDROGENASE"/>
    <property type="match status" value="1"/>
</dbReference>
<dbReference type="InterPro" id="IPR006091">
    <property type="entry name" value="Acyl-CoA_Oxase/DH_mid-dom"/>
</dbReference>
<dbReference type="GO" id="GO:0016491">
    <property type="term" value="F:oxidoreductase activity"/>
    <property type="evidence" value="ECO:0007669"/>
    <property type="project" value="UniProtKB-KW"/>
</dbReference>
<evidence type="ECO:0000256" key="4">
    <source>
        <dbReference type="ARBA" id="ARBA00022827"/>
    </source>
</evidence>
<reference evidence="9 10" key="1">
    <citation type="submission" date="2024-06" db="EMBL/GenBank/DDBJ databases">
        <title>The Natural Products Discovery Center: Release of the First 8490 Sequenced Strains for Exploring Actinobacteria Biosynthetic Diversity.</title>
        <authorList>
            <person name="Kalkreuter E."/>
            <person name="Kautsar S.A."/>
            <person name="Yang D."/>
            <person name="Bader C.D."/>
            <person name="Teijaro C.N."/>
            <person name="Fluegel L."/>
            <person name="Davis C.M."/>
            <person name="Simpson J.R."/>
            <person name="Lauterbach L."/>
            <person name="Steele A.D."/>
            <person name="Gui C."/>
            <person name="Meng S."/>
            <person name="Li G."/>
            <person name="Viehrig K."/>
            <person name="Ye F."/>
            <person name="Su P."/>
            <person name="Kiefer A.F."/>
            <person name="Nichols A."/>
            <person name="Cepeda A.J."/>
            <person name="Yan W."/>
            <person name="Fan B."/>
            <person name="Jiang Y."/>
            <person name="Adhikari A."/>
            <person name="Zheng C.-J."/>
            <person name="Schuster L."/>
            <person name="Cowan T.M."/>
            <person name="Smanski M.J."/>
            <person name="Chevrette M.G."/>
            <person name="De Carvalho L.P.S."/>
            <person name="Shen B."/>
        </authorList>
    </citation>
    <scope>NUCLEOTIDE SEQUENCE [LARGE SCALE GENOMIC DNA]</scope>
    <source>
        <strain evidence="9 10">NPDC038104</strain>
    </source>
</reference>
<dbReference type="EC" id="1.-.-.-" evidence="9"/>
<organism evidence="9 10">
    <name type="scientific">Streptomyces fragilis</name>
    <dbReference type="NCBI Taxonomy" id="67301"/>
    <lineage>
        <taxon>Bacteria</taxon>
        <taxon>Bacillati</taxon>
        <taxon>Actinomycetota</taxon>
        <taxon>Actinomycetes</taxon>
        <taxon>Kitasatosporales</taxon>
        <taxon>Streptomycetaceae</taxon>
        <taxon>Streptomyces</taxon>
    </lineage>
</organism>
<feature type="domain" description="Acyl-CoA oxidase/dehydrogenase middle" evidence="7">
    <location>
        <begin position="125"/>
        <end position="217"/>
    </location>
</feature>
<dbReference type="PANTHER" id="PTHR43884:SF12">
    <property type="entry name" value="ISOVALERYL-COA DEHYDROGENASE, MITOCHONDRIAL-RELATED"/>
    <property type="match status" value="1"/>
</dbReference>
<dbReference type="InterPro" id="IPR009100">
    <property type="entry name" value="AcylCoA_DH/oxidase_NM_dom_sf"/>
</dbReference>
<comment type="similarity">
    <text evidence="2 5">Belongs to the acyl-CoA dehydrogenase family.</text>
</comment>
<keyword evidence="3 5" id="KW-0285">Flavoprotein</keyword>
<proteinExistence type="inferred from homology"/>
<evidence type="ECO:0000259" key="6">
    <source>
        <dbReference type="Pfam" id="PF00441"/>
    </source>
</evidence>
<dbReference type="InterPro" id="IPR046373">
    <property type="entry name" value="Acyl-CoA_Oxase/DH_mid-dom_sf"/>
</dbReference>